<feature type="chain" id="PRO_5040396626" evidence="7">
    <location>
        <begin position="21"/>
        <end position="409"/>
    </location>
</feature>
<comment type="function">
    <text evidence="6">Protein O-glucosyltransferase. Catalyzes the reaction that attaches glucose through an O-glycosidic linkage to a conserved serine residue found in the consensus sequence C-X-S-X-[PA]-C in epidermal growth factor-like repeats. Regulates Notch signaling by glucosylating Notch in the ER, glucosylation is required for the correct folding and cleavage of Notch.</text>
</comment>
<keyword evidence="10" id="KW-1185">Reference proteome</keyword>
<keyword evidence="7" id="KW-0732">Signal</keyword>
<dbReference type="AlphaFoldDB" id="A0A9Q0MP31"/>
<name>A0A9Q0MP31_9DIPT</name>
<organism evidence="9 10">
    <name type="scientific">Pseudolycoriella hygida</name>
    <dbReference type="NCBI Taxonomy" id="35572"/>
    <lineage>
        <taxon>Eukaryota</taxon>
        <taxon>Metazoa</taxon>
        <taxon>Ecdysozoa</taxon>
        <taxon>Arthropoda</taxon>
        <taxon>Hexapoda</taxon>
        <taxon>Insecta</taxon>
        <taxon>Pterygota</taxon>
        <taxon>Neoptera</taxon>
        <taxon>Endopterygota</taxon>
        <taxon>Diptera</taxon>
        <taxon>Nematocera</taxon>
        <taxon>Sciaroidea</taxon>
        <taxon>Sciaridae</taxon>
        <taxon>Pseudolycoriella</taxon>
    </lineage>
</organism>
<evidence type="ECO:0000256" key="4">
    <source>
        <dbReference type="ARBA" id="ARBA00022676"/>
    </source>
</evidence>
<accession>A0A9Q0MP31</accession>
<dbReference type="Proteomes" id="UP001151699">
    <property type="component" value="Chromosome C"/>
</dbReference>
<comment type="caution">
    <text evidence="9">The sequence shown here is derived from an EMBL/GenBank/DDBJ whole genome shotgun (WGS) entry which is preliminary data.</text>
</comment>
<evidence type="ECO:0000256" key="1">
    <source>
        <dbReference type="ARBA" id="ARBA00004319"/>
    </source>
</evidence>
<dbReference type="PANTHER" id="PTHR12203">
    <property type="entry name" value="KDEL LYS-ASP-GLU-LEU CONTAINING - RELATED"/>
    <property type="match status" value="1"/>
</dbReference>
<feature type="domain" description="Glycosyl transferase CAP10" evidence="8">
    <location>
        <begin position="142"/>
        <end position="395"/>
    </location>
</feature>
<dbReference type="GO" id="GO:0005788">
    <property type="term" value="C:endoplasmic reticulum lumen"/>
    <property type="evidence" value="ECO:0007669"/>
    <property type="project" value="UniProtKB-SubCell"/>
</dbReference>
<evidence type="ECO:0000313" key="9">
    <source>
        <dbReference type="EMBL" id="KAJ6635448.1"/>
    </source>
</evidence>
<dbReference type="SMART" id="SM00672">
    <property type="entry name" value="CAP10"/>
    <property type="match status" value="1"/>
</dbReference>
<dbReference type="Pfam" id="PF05686">
    <property type="entry name" value="Glyco_transf_90"/>
    <property type="match status" value="1"/>
</dbReference>
<keyword evidence="5" id="KW-0808">Transferase</keyword>
<evidence type="ECO:0000313" key="10">
    <source>
        <dbReference type="Proteomes" id="UP001151699"/>
    </source>
</evidence>
<evidence type="ECO:0000256" key="3">
    <source>
        <dbReference type="ARBA" id="ARBA00010118"/>
    </source>
</evidence>
<protein>
    <submittedName>
        <fullName evidence="9">O-glucosyltransferase rumi like</fullName>
    </submittedName>
</protein>
<comment type="similarity">
    <text evidence="3">Belongs to the glycosyltransferase 90 family.</text>
</comment>
<dbReference type="InterPro" id="IPR006598">
    <property type="entry name" value="CAP10"/>
</dbReference>
<evidence type="ECO:0000256" key="6">
    <source>
        <dbReference type="ARBA" id="ARBA00045690"/>
    </source>
</evidence>
<dbReference type="PANTHER" id="PTHR12203:SF35">
    <property type="entry name" value="PROTEIN O-GLUCOSYLTRANSFERASE 1"/>
    <property type="match status" value="1"/>
</dbReference>
<dbReference type="GO" id="GO:0045747">
    <property type="term" value="P:positive regulation of Notch signaling pathway"/>
    <property type="evidence" value="ECO:0007669"/>
    <property type="project" value="TreeGrafter"/>
</dbReference>
<dbReference type="OrthoDB" id="202415at2759"/>
<gene>
    <name evidence="9" type="ORF">Bhyg_14034</name>
</gene>
<dbReference type="GO" id="GO:0035251">
    <property type="term" value="F:UDP-glucosyltransferase activity"/>
    <property type="evidence" value="ECO:0007669"/>
    <property type="project" value="TreeGrafter"/>
</dbReference>
<dbReference type="InterPro" id="IPR051091">
    <property type="entry name" value="O-Glucosyltr/Glycosyltrsf_90"/>
</dbReference>
<proteinExistence type="inferred from homology"/>
<reference evidence="9" key="1">
    <citation type="submission" date="2022-07" db="EMBL/GenBank/DDBJ databases">
        <authorList>
            <person name="Trinca V."/>
            <person name="Uliana J.V.C."/>
            <person name="Torres T.T."/>
            <person name="Ward R.J."/>
            <person name="Monesi N."/>
        </authorList>
    </citation>
    <scope>NUCLEOTIDE SEQUENCE</scope>
    <source>
        <strain evidence="9">HSMRA1968</strain>
        <tissue evidence="9">Whole embryos</tissue>
    </source>
</reference>
<keyword evidence="4" id="KW-0328">Glycosyltransferase</keyword>
<dbReference type="GO" id="GO:0035252">
    <property type="term" value="F:UDP-xylosyltransferase activity"/>
    <property type="evidence" value="ECO:0007669"/>
    <property type="project" value="TreeGrafter"/>
</dbReference>
<comment type="subcellular location">
    <subcellularLocation>
        <location evidence="1">Endoplasmic reticulum lumen</location>
    </subcellularLocation>
</comment>
<evidence type="ECO:0000256" key="5">
    <source>
        <dbReference type="ARBA" id="ARBA00022679"/>
    </source>
</evidence>
<evidence type="ECO:0000256" key="7">
    <source>
        <dbReference type="SAM" id="SignalP"/>
    </source>
</evidence>
<evidence type="ECO:0000259" key="8">
    <source>
        <dbReference type="SMART" id="SM00672"/>
    </source>
</evidence>
<dbReference type="EMBL" id="WJQU01000004">
    <property type="protein sequence ID" value="KAJ6635448.1"/>
    <property type="molecule type" value="Genomic_DNA"/>
</dbReference>
<dbReference type="GO" id="GO:0006493">
    <property type="term" value="P:protein O-linked glycosylation"/>
    <property type="evidence" value="ECO:0007669"/>
    <property type="project" value="TreeGrafter"/>
</dbReference>
<sequence length="409" mass="48048">MKRLLFVVFLLYFLTVLSNAELEEFCTIDGECESNNSDKSLKYLAEEEESYKKFAETLGQEIASTGMKFVPCEAQNCSCFFKRIEKDLSLYREGISKEMIDSVRRYGVKYQIVNGRLYRDKDCMFPARCAGVEHFLMKNLDKLHDTELIINCRDWPQIHSNWEAFGPVFSFSKTEDYHDIMYPAWSFWEGGPAISTYPTGLGRWDLMREKLSKAALEHPWSQKKNRAFFRGSRTSDERDSLVLLSRKFPNLVAAQYTKNQAWKSKADTLGAEPVNDVPMEKHCSYKYLFNFRGVAASFRFRHLFLCQSLVIHVGSEWLEFFYDALVPNYHFIQVSSYPKEKELRYLLRFLVENDKVAQTIAQRGFDAINKMLNMKDIDCYWVKLLSEYTNLLRFKVTRDKKLIEIQKKL</sequence>
<comment type="pathway">
    <text evidence="2">Protein modification; protein glycosylation.</text>
</comment>
<feature type="signal peptide" evidence="7">
    <location>
        <begin position="1"/>
        <end position="20"/>
    </location>
</feature>
<evidence type="ECO:0000256" key="2">
    <source>
        <dbReference type="ARBA" id="ARBA00004922"/>
    </source>
</evidence>